<evidence type="ECO:0000256" key="1">
    <source>
        <dbReference type="SAM" id="MobiDB-lite"/>
    </source>
</evidence>
<proteinExistence type="predicted"/>
<feature type="region of interest" description="Disordered" evidence="1">
    <location>
        <begin position="103"/>
        <end position="122"/>
    </location>
</feature>
<sequence length="122" mass="12763">MASPITSTVTIGPNTSAVTSGLMTSAARTRGPISVLARQRRAASSQPSSRIRFQAAMIRLATCGPPSNSHQLNARSPSHRARATLLTTTHSSQTAWLVATSAQGSSRTAHQANNSQVSAPVW</sequence>
<name>A0A6J5AWF5_9BURK</name>
<reference evidence="2 3" key="1">
    <citation type="submission" date="2020-04" db="EMBL/GenBank/DDBJ databases">
        <authorList>
            <person name="De Canck E."/>
        </authorList>
    </citation>
    <scope>NUCLEOTIDE SEQUENCE [LARGE SCALE GENOMIC DNA]</scope>
    <source>
        <strain evidence="2 3">LMG 26845</strain>
    </source>
</reference>
<organism evidence="2 3">
    <name type="scientific">Achromobacter insuavis</name>
    <dbReference type="NCBI Taxonomy" id="1287735"/>
    <lineage>
        <taxon>Bacteria</taxon>
        <taxon>Pseudomonadati</taxon>
        <taxon>Pseudomonadota</taxon>
        <taxon>Betaproteobacteria</taxon>
        <taxon>Burkholderiales</taxon>
        <taxon>Alcaligenaceae</taxon>
        <taxon>Achromobacter</taxon>
    </lineage>
</organism>
<keyword evidence="3" id="KW-1185">Reference proteome</keyword>
<gene>
    <name evidence="2" type="ORF">LMG26845_04274</name>
</gene>
<accession>A0A6J5AWF5</accession>
<evidence type="ECO:0000313" key="3">
    <source>
        <dbReference type="Proteomes" id="UP000507979"/>
    </source>
</evidence>
<evidence type="ECO:0000313" key="2">
    <source>
        <dbReference type="EMBL" id="CAB3681229.1"/>
    </source>
</evidence>
<protein>
    <submittedName>
        <fullName evidence="2">Uncharacterized protein</fullName>
    </submittedName>
</protein>
<dbReference type="AlphaFoldDB" id="A0A6J5AWF5"/>
<dbReference type="Proteomes" id="UP000507979">
    <property type="component" value="Unassembled WGS sequence"/>
</dbReference>
<dbReference type="EMBL" id="CADIJR010000050">
    <property type="protein sequence ID" value="CAB3681229.1"/>
    <property type="molecule type" value="Genomic_DNA"/>
</dbReference>